<dbReference type="Gene3D" id="3.40.710.10">
    <property type="entry name" value="DD-peptidase/beta-lactamase superfamily"/>
    <property type="match status" value="1"/>
</dbReference>
<gene>
    <name evidence="3" type="ORF">HYR64_05095</name>
</gene>
<dbReference type="EMBL" id="JACOSL010000031">
    <property type="protein sequence ID" value="MBI1756467.1"/>
    <property type="molecule type" value="Genomic_DNA"/>
</dbReference>
<dbReference type="SUPFAM" id="SSF56601">
    <property type="entry name" value="beta-lactamase/transpeptidase-like"/>
    <property type="match status" value="1"/>
</dbReference>
<comment type="caution">
    <text evidence="3">The sequence shown here is derived from an EMBL/GenBank/DDBJ whole genome shotgun (WGS) entry which is preliminary data.</text>
</comment>
<dbReference type="InterPro" id="IPR012338">
    <property type="entry name" value="Beta-lactam/transpept-like"/>
</dbReference>
<dbReference type="PANTHER" id="PTHR46825:SF9">
    <property type="entry name" value="BETA-LACTAMASE-RELATED DOMAIN-CONTAINING PROTEIN"/>
    <property type="match status" value="1"/>
</dbReference>
<protein>
    <submittedName>
        <fullName evidence="3">Beta-lactamase family protein</fullName>
    </submittedName>
</protein>
<name>A0A931LSA5_FIMGI</name>
<dbReference type="InterPro" id="IPR001466">
    <property type="entry name" value="Beta-lactam-related"/>
</dbReference>
<dbReference type="AlphaFoldDB" id="A0A931LSA5"/>
<dbReference type="PANTHER" id="PTHR46825">
    <property type="entry name" value="D-ALANYL-D-ALANINE-CARBOXYPEPTIDASE/ENDOPEPTIDASE AMPH"/>
    <property type="match status" value="1"/>
</dbReference>
<accession>A0A931LSA5</accession>
<proteinExistence type="predicted"/>
<evidence type="ECO:0000256" key="1">
    <source>
        <dbReference type="SAM" id="SignalP"/>
    </source>
</evidence>
<feature type="chain" id="PRO_5036980319" evidence="1">
    <location>
        <begin position="21"/>
        <end position="489"/>
    </location>
</feature>
<reference evidence="3" key="1">
    <citation type="submission" date="2020-07" db="EMBL/GenBank/DDBJ databases">
        <title>Huge and variable diversity of episymbiotic CPR bacteria and DPANN archaea in groundwater ecosystems.</title>
        <authorList>
            <person name="He C.Y."/>
            <person name="Keren R."/>
            <person name="Whittaker M."/>
            <person name="Farag I.F."/>
            <person name="Doudna J."/>
            <person name="Cate J.H.D."/>
            <person name="Banfield J.F."/>
        </authorList>
    </citation>
    <scope>NUCLEOTIDE SEQUENCE</scope>
    <source>
        <strain evidence="3">NC_groundwater_17_Pr7_B-0.1um_64_12</strain>
    </source>
</reference>
<sequence length="489" mass="52147">MSRLFLVALVALIALVVAFAHPQGASDADKLFHGLIEALNGNDSAKLKAFVGANFTDEVPLEQRLARIGGLIEQGAPFEILKVLDQSPGRYRALVRDKHGDEVEFGIELTADTPPKIRRIMVRPVGDEGDVAPKDYSGWTDLARLADEIRKDRNAPALGIAVIHDGKAATVARGVRELGKPDEVGPDEPWSIGSIGKPICSTIIGKLIEAGKLRWDTTLGEALGDFPMDDGYRGVTLEQIMHHRGGIPQDMGFSGATVERIVAGATDPLKVRENYARAILSRKPISKAGTSFAYSNAGYALLAIVAERTLGKPYEQLVREIVFEPLGLRHSFVGTSTLPEARPNGHVPGPSGKLEPRFLTGPLETMLVGAGGGMWMSVGDLAAFGAEHLKGLKGQDGLLKATTVERLHRGEPEPGGDRAYACGWSVQEGPVLGPIHGHNGSNGTFRAELGVFPKLNLAVASITNRGGESDPSPTLQAVMAVARHYAKSN</sequence>
<evidence type="ECO:0000313" key="3">
    <source>
        <dbReference type="EMBL" id="MBI1756467.1"/>
    </source>
</evidence>
<dbReference type="Pfam" id="PF00144">
    <property type="entry name" value="Beta-lactamase"/>
    <property type="match status" value="1"/>
</dbReference>
<dbReference type="InterPro" id="IPR050491">
    <property type="entry name" value="AmpC-like"/>
</dbReference>
<evidence type="ECO:0000313" key="4">
    <source>
        <dbReference type="Proteomes" id="UP000727962"/>
    </source>
</evidence>
<feature type="signal peptide" evidence="1">
    <location>
        <begin position="1"/>
        <end position="20"/>
    </location>
</feature>
<feature type="domain" description="Beta-lactamase-related" evidence="2">
    <location>
        <begin position="142"/>
        <end position="471"/>
    </location>
</feature>
<evidence type="ECO:0000259" key="2">
    <source>
        <dbReference type="Pfam" id="PF00144"/>
    </source>
</evidence>
<keyword evidence="1" id="KW-0732">Signal</keyword>
<dbReference type="Proteomes" id="UP000727962">
    <property type="component" value="Unassembled WGS sequence"/>
</dbReference>
<organism evidence="3 4">
    <name type="scientific">Fimbriimonas ginsengisoli</name>
    <dbReference type="NCBI Taxonomy" id="1005039"/>
    <lineage>
        <taxon>Bacteria</taxon>
        <taxon>Bacillati</taxon>
        <taxon>Armatimonadota</taxon>
        <taxon>Fimbriimonadia</taxon>
        <taxon>Fimbriimonadales</taxon>
        <taxon>Fimbriimonadaceae</taxon>
        <taxon>Fimbriimonas</taxon>
    </lineage>
</organism>